<evidence type="ECO:0000313" key="2">
    <source>
        <dbReference type="EMBL" id="CAJ1974889.1"/>
    </source>
</evidence>
<protein>
    <submittedName>
        <fullName evidence="2">Uncharacterized protein</fullName>
    </submittedName>
</protein>
<accession>A0AA86VVT5</accession>
<proteinExistence type="predicted"/>
<dbReference type="EMBL" id="OY731406">
    <property type="protein sequence ID" value="CAJ1974889.1"/>
    <property type="molecule type" value="Genomic_DNA"/>
</dbReference>
<feature type="region of interest" description="Disordered" evidence="1">
    <location>
        <begin position="1"/>
        <end position="37"/>
    </location>
</feature>
<dbReference type="AlphaFoldDB" id="A0AA86VVT5"/>
<dbReference type="Proteomes" id="UP001189624">
    <property type="component" value="Chromosome 9"/>
</dbReference>
<gene>
    <name evidence="2" type="ORF">AYBTSS11_LOCUS26976</name>
</gene>
<name>A0AA86VVT5_9FABA</name>
<keyword evidence="3" id="KW-1185">Reference proteome</keyword>
<evidence type="ECO:0000313" key="3">
    <source>
        <dbReference type="Proteomes" id="UP001189624"/>
    </source>
</evidence>
<reference evidence="2" key="1">
    <citation type="submission" date="2023-10" db="EMBL/GenBank/DDBJ databases">
        <authorList>
            <person name="Domelevo Entfellner J.-B."/>
        </authorList>
    </citation>
    <scope>NUCLEOTIDE SEQUENCE</scope>
</reference>
<dbReference type="Gramene" id="rna-AYBTSS11_LOCUS26976">
    <property type="protein sequence ID" value="CAJ1974889.1"/>
    <property type="gene ID" value="gene-AYBTSS11_LOCUS26976"/>
</dbReference>
<organism evidence="2 3">
    <name type="scientific">Sphenostylis stenocarpa</name>
    <dbReference type="NCBI Taxonomy" id="92480"/>
    <lineage>
        <taxon>Eukaryota</taxon>
        <taxon>Viridiplantae</taxon>
        <taxon>Streptophyta</taxon>
        <taxon>Embryophyta</taxon>
        <taxon>Tracheophyta</taxon>
        <taxon>Spermatophyta</taxon>
        <taxon>Magnoliopsida</taxon>
        <taxon>eudicotyledons</taxon>
        <taxon>Gunneridae</taxon>
        <taxon>Pentapetalae</taxon>
        <taxon>rosids</taxon>
        <taxon>fabids</taxon>
        <taxon>Fabales</taxon>
        <taxon>Fabaceae</taxon>
        <taxon>Papilionoideae</taxon>
        <taxon>50 kb inversion clade</taxon>
        <taxon>NPAAA clade</taxon>
        <taxon>indigoferoid/millettioid clade</taxon>
        <taxon>Phaseoleae</taxon>
        <taxon>Sphenostylis</taxon>
    </lineage>
</organism>
<sequence length="79" mass="8139">MRCHGPFGAPKFIGKRDRGGRPSALGGRPSAPNENLQTGVCPPTAPYGRPSALNGRPSAFFLLVICALKIPGGRAAPGE</sequence>
<evidence type="ECO:0000256" key="1">
    <source>
        <dbReference type="SAM" id="MobiDB-lite"/>
    </source>
</evidence>